<evidence type="ECO:0000313" key="3">
    <source>
        <dbReference type="EMBL" id="SBT34745.1"/>
    </source>
</evidence>
<feature type="transmembrane region" description="Helical" evidence="2">
    <location>
        <begin position="5"/>
        <end position="23"/>
    </location>
</feature>
<keyword evidence="2" id="KW-0472">Membrane</keyword>
<feature type="region of interest" description="Disordered" evidence="1">
    <location>
        <begin position="3022"/>
        <end position="3042"/>
    </location>
</feature>
<dbReference type="InterPro" id="IPR050972">
    <property type="entry name" value="SDr-like"/>
</dbReference>
<accession>A0A1A8YSX8</accession>
<evidence type="ECO:0000313" key="4">
    <source>
        <dbReference type="Proteomes" id="UP000078550"/>
    </source>
</evidence>
<dbReference type="PANTHER" id="PTHR34403">
    <property type="entry name" value="TOL-PAL SYSTEM PROTEIN TOLA"/>
    <property type="match status" value="1"/>
</dbReference>
<protein>
    <submittedName>
        <fullName evidence="3">Oocyst capsule protein, putative</fullName>
    </submittedName>
</protein>
<feature type="compositionally biased region" description="Basic and acidic residues" evidence="1">
    <location>
        <begin position="3057"/>
        <end position="3066"/>
    </location>
</feature>
<dbReference type="EMBL" id="FLRE01000084">
    <property type="protein sequence ID" value="SBT34745.1"/>
    <property type="molecule type" value="Genomic_DNA"/>
</dbReference>
<dbReference type="PANTHER" id="PTHR34403:SF16">
    <property type="entry name" value="GLYCINE, ALANINE AND ASPARAGINE-RICH PROTEIN-LIKE"/>
    <property type="match status" value="1"/>
</dbReference>
<keyword evidence="2" id="KW-0812">Transmembrane</keyword>
<keyword evidence="2" id="KW-1133">Transmembrane helix</keyword>
<feature type="compositionally biased region" description="Acidic residues" evidence="1">
    <location>
        <begin position="2151"/>
        <end position="2173"/>
    </location>
</feature>
<feature type="compositionally biased region" description="Acidic residues" evidence="1">
    <location>
        <begin position="2195"/>
        <end position="2205"/>
    </location>
</feature>
<feature type="region of interest" description="Disordered" evidence="1">
    <location>
        <begin position="3057"/>
        <end position="3076"/>
    </location>
</feature>
<dbReference type="SMR" id="A0A1A8YSX8"/>
<evidence type="ECO:0000256" key="2">
    <source>
        <dbReference type="SAM" id="Phobius"/>
    </source>
</evidence>
<feature type="compositionally biased region" description="Low complexity" evidence="1">
    <location>
        <begin position="2174"/>
        <end position="2194"/>
    </location>
</feature>
<dbReference type="CDD" id="cd06503">
    <property type="entry name" value="ATP-synt_Fo_b"/>
    <property type="match status" value="1"/>
</dbReference>
<dbReference type="Proteomes" id="UP000078550">
    <property type="component" value="Unassembled WGS sequence"/>
</dbReference>
<feature type="compositionally biased region" description="Polar residues" evidence="1">
    <location>
        <begin position="3022"/>
        <end position="3033"/>
    </location>
</feature>
<proteinExistence type="predicted"/>
<feature type="region of interest" description="Disordered" evidence="1">
    <location>
        <begin position="2548"/>
        <end position="2582"/>
    </location>
</feature>
<feature type="region of interest" description="Disordered" evidence="1">
    <location>
        <begin position="2134"/>
        <end position="2242"/>
    </location>
</feature>
<gene>
    <name evidence="3" type="ORF">POVWA2_021520</name>
</gene>
<reference evidence="4" key="1">
    <citation type="submission" date="2016-05" db="EMBL/GenBank/DDBJ databases">
        <authorList>
            <person name="Naeem Raeece"/>
        </authorList>
    </citation>
    <scope>NUCLEOTIDE SEQUENCE [LARGE SCALE GENOMIC DNA]</scope>
</reference>
<evidence type="ECO:0000256" key="1">
    <source>
        <dbReference type="SAM" id="MobiDB-lite"/>
    </source>
</evidence>
<sequence>MVKFYLFNVVIVYIVGLSLSSWFHEPELNLLKSANVNNVDLKAANQTSHLGRTKKYMMDWTFLGKTCVVNYKDICEVADYEIHVKQGISGHIIKAMLIQKEESDLVSVHNLTGTFSSEGNILFQFKKIPTLHYNIVLEVTDLEINAEYTIGNNCNCKHCNDTTLEINLGLMKQNIIHKIKSKKKIHLNYPHSPSVNGKYLYSKYLLFHSQISSRTIELYKDLYKNHYELVHPCSGLIMTHSENFKVNYDLTSINCYHVYLVDKFLKKIRYYTNKNEFLFSNYIFLSFKDDPNSSNMITLKENYTFALPLRYAKGLFEPRKIVKGIYAKINTHNMLTHVKYIYKNNRDNRMEYVQLFRILFQLFRAYNKISTGDMLQYTTGMNLICDNCATFSDSSFTASSSSSSKTLLDASISFTPPSLLRPYDMYAEELAVLLNSLAFEFNADVVGIDKKVVLMGEKEFVAKYSGKVHAYMQNNQLILRESSEICLILLENIAHELSSFVNNHLSTEHKEICHTMRLINSYSNIPTMRYTYELDCNISLFYGGHYVNNELVIKSIITNKTLFDDVSVELLYTYIFDYTVFIHIHIDQAVVTFLKKFIPSYANDKSVITFRVIGRKSDRTVETIDEELASISFSINCTKDCTNRHADAIVIKNNFDYISVKEICIKNSSLPDVCFPEYNYSYIFDTRLLRVHEIDINPYPEIVLTHEVHRTIVEGSYCVLKRYPNIIPQDSTPVAYRDILCKEYIQRCALVATNISLNEVSVPSTIRAVKDTLRVSFSTSFDEKHEEMLQISFSPTEQNSNKTKSYLLTHFSGSFFMNDESNRMLTRREKKEFSTPRANKVTADTDVLENIHLYQNGGMSSLYNSLAYNIALQEGENKYTLRQTPKTQKGGGESHALLLPPPFGQVVIDYNSMRSNVLMKFLDGHIYFYEGQEEEKKNKLSSHLTQQSSSLRFEDIPVHKYECLGAYAYLMNKFNILVNGELNCEAIQMIIEILLKGKLGKYFLHQRNKIYLHFTKRRGDDVYDVFDLVDLEIYELHEQRQFLKKYRLNVSIDENNLNLLHLHRNVIYPNKYFSNMYILLFKVAYLTNELDFYTFFYDLTGIVLIDANVIKSMNRLGMERKRGIQNIQALLWKEYKIDVQKHTTPFPELMNEIALLAAYLVELTSSYRLVFSPVERKAEENIVIITPPALADIHYFVYVDEFSYSDEGRFTMNSMMQKMSNINTLVIRKKILCCSNFVEEVENSFIYYILYRYLVLDGKTVEESNVKSIEKAKDIVQSMLGRSLNGSAERERAAKRMADLIMEKSGYVPKESQSKYMLDLKCINLDMVDHSNDIIQLFATEFDRRGAMVSININKDVLKEAVNMEEEIKSYTAYFVFRNLSIPFVGGKTHKKETLELKRILLLKGYERNVAGVTQFLIYVDQVNDNSLFMLEKLVFISEGGSKLVKEINVEYHTFFVHPRRMLSSKVLSDTSVSSNANTKLHSYQSYYNKNFACDHYNNGLQVCNNPEYDYEGFSPFFVSYLENNQRKDILFKNNVQVANLINNKANAVSKRFNIKLGGELMSVDVYDTVELILDEVATSIGGILNFREKYCSTLYLNNGQLHIPNDRNSLISSIFYENYYCLDRGSIFRSILENCNFGKEELMRLFGMIESNILPYELDANFAKSLTKKELYNLIYYFVSVPQQVHNIIKSRPFYFTISGMSKKEGEKEGTVKKVVISVEDDETIKVSKSILQSVNTDSLVAFNTLYYTELQRRLSQVSSSSSTAVALLHTTDDKVEARMRAYVSSGGSACGRYDGGDGSERADGDLLEFTNAGPLSLPDDVLTYNRPSFTYTKTKGEIYVKNKSETIFSFNNIFLFEGKNEAEEKYLSAILVLSHDKFASLHNVDYIDLIGNAMDSNAQLVLKCYPRKNYDSISFSYTFNLEKNTLYFVCQNVFVKNRKNGIYEFKKYFVKYNKVEQSEYHIYGNLPVQPIYQVRNVAVGEEYVVKREDVKVTIRRVKDNTEKNSSLVKYRIYVDGKVILHSDPYVTLKPEFTLYSYLLNLPVYTIDDYLSYTYSRRLKYEEFLSLPWCEGMFKKNFIVLRTELEKREGSNTHNVYLLTLVKSLGLTRVIIRDVYSNEFVVNVFDDEVVSVSGSEKEHAVGKAGAEAGPEAESEAGPEAESEAGPEAESEAGPEAGAEAGPEAGAEAGPEAGAEAESEAESEAGAEAGPEAGPEAESEAGPEAESEAGPEAGATNEGDEDWRIPLVVRPVFHENKTCGSFLFRIEEVGSPKESAKGCEYFFIVHTKCNIREGLLSLHVSEKGYTTDGEQKHLVSDRIFNMIYVKIIKQVKLQEGDYFVHIKKDENAQRSRGGIILPENSKEQVCVVRARADGTVDVTSHAVYIPKRNINFSFHMGKPKTEIEKKDQEKAKEGELIKAREEAELRAREEAELRAREEAELRAREEAELRAREEAELRAREEAELKAREEAELKAREEAELKARAEAELRARAEAELRAREEAELKARAEAELRARAEAELRARAEAELRARAEADRVLRQKEIERETAKSVEAEEEAQRAYAEQREKERSKAKGKEKAPRSELEKTYIRNVDCLVHVKRTDVRNDGVLKGESYEKEYTYITGDIHFGIYEIKIKNGRYTGVCKGGNCTLEEWFLMDIIDDNHIKDGTYSVNIQKNVYITEGAEGAISRPPNSDFKSVGSDEDKPFTCIAQNVMIRKSSSVNFKKMIGLDDVKNVQEGAYRVIVKNGQYKVFVHKNIPVTDTTVFKSCIGNAWEINENDSLSFQVQIINTKKMPPGKTFNLVGDKTKKLKVYYLLVSKLSNENKPIYGENQVVRFLGYEGLNNTKYIVDVHDDKYNAQRVTENGDFKPSDEDNIFFVELFTLLHKTPIKGLYFVQLSNEKIIDVQKTGTRDQINLLDASSYYVDTNKDIGENHFKVEIIGSDENDMGMVFVEEYILNGYYLKEGVYYVTRTNGKYEVDYDVADSDKVHTKVLEAIEKMSGRELKDGMYEIFVERIFSQREGANSAQSNVNSRADTNEEVEENTGGLNIESIGSEKDAHLAEKKEEIPEGNGQKMGKTTNVPSYFRSYIYQASDKYENKYQVKKVIDGNSLGISDGKYFILHLNDSYYVSAVVNGKASNKDIIKLVSDSWFCQRGYSCKYYVETFVYNTNKRGNGGRQPGQNYYNVSIRPLYIDEKKSHARDDSNNTVYANEYVKIVANEIPEGDMYIYVLDNKYSGKDVHDNLLDEKLVKHIILLTYKKPKNGTYFVHVQKDNENFPDNCSLDEKKKKAYHQGINKTITVNKKVPNTVQDNVKDVQVFKKNVHLEEKRNIKDGKYLLTVSSNNEYTFGGVTHDLNGAETVDLKNLLMSHISVGTYEVIVSTVMGELDMLDKTESFLSLYKKTCILIKSEEVQNEHVHHAQQKMPTSFSPSFQRVDDIGGLASVGRERVVTHYHNESPHIASSISHCSTSKEGNCNNVPRYRRRVVT</sequence>
<feature type="compositionally biased region" description="Acidic residues" evidence="1">
    <location>
        <begin position="2215"/>
        <end position="2229"/>
    </location>
</feature>
<organism evidence="3 4">
    <name type="scientific">Plasmodium ovale wallikeri</name>
    <dbReference type="NCBI Taxonomy" id="864142"/>
    <lineage>
        <taxon>Eukaryota</taxon>
        <taxon>Sar</taxon>
        <taxon>Alveolata</taxon>
        <taxon>Apicomplexa</taxon>
        <taxon>Aconoidasida</taxon>
        <taxon>Haemosporida</taxon>
        <taxon>Plasmodiidae</taxon>
        <taxon>Plasmodium</taxon>
        <taxon>Plasmodium (Plasmodium)</taxon>
    </lineage>
</organism>
<name>A0A1A8YSX8_PLAOA</name>